<comment type="caution">
    <text evidence="1">The sequence shown here is derived from an EMBL/GenBank/DDBJ whole genome shotgun (WGS) entry which is preliminary data.</text>
</comment>
<dbReference type="AlphaFoldDB" id="A0AAJ0GH04"/>
<protein>
    <submittedName>
        <fullName evidence="1">Uncharacterized protein</fullName>
    </submittedName>
</protein>
<name>A0AAJ0GH04_9PEZI</name>
<organism evidence="1 2">
    <name type="scientific">Extremus antarcticus</name>
    <dbReference type="NCBI Taxonomy" id="702011"/>
    <lineage>
        <taxon>Eukaryota</taxon>
        <taxon>Fungi</taxon>
        <taxon>Dikarya</taxon>
        <taxon>Ascomycota</taxon>
        <taxon>Pezizomycotina</taxon>
        <taxon>Dothideomycetes</taxon>
        <taxon>Dothideomycetidae</taxon>
        <taxon>Mycosphaerellales</taxon>
        <taxon>Extremaceae</taxon>
        <taxon>Extremus</taxon>
    </lineage>
</organism>
<gene>
    <name evidence="1" type="ORF">LTR09_001586</name>
</gene>
<sequence>MASTNETTPERQTLDIPFDLDDARKGAVSVSVQPNTNPEHYGCHLIFPDKPKDAFAGFPVCEATVRSTGAKGYASIYGWVQMVRSSSSPLTESDKWEMDTAPVNSDSNTPFCWFGPEPSLFDCPMREGEREYEWVCHSFLTYLPDCVISKDVRPVLGFEWGFETKDGEIMLKELRELEAGDWDEKLPMLREKHSGWMFRNPVTK</sequence>
<evidence type="ECO:0000313" key="1">
    <source>
        <dbReference type="EMBL" id="KAK3057402.1"/>
    </source>
</evidence>
<proteinExistence type="predicted"/>
<dbReference type="EMBL" id="JAWDJX010000003">
    <property type="protein sequence ID" value="KAK3057402.1"/>
    <property type="molecule type" value="Genomic_DNA"/>
</dbReference>
<evidence type="ECO:0000313" key="2">
    <source>
        <dbReference type="Proteomes" id="UP001271007"/>
    </source>
</evidence>
<reference evidence="1" key="1">
    <citation type="submission" date="2023-04" db="EMBL/GenBank/DDBJ databases">
        <title>Black Yeasts Isolated from many extreme environments.</title>
        <authorList>
            <person name="Coleine C."/>
            <person name="Stajich J.E."/>
            <person name="Selbmann L."/>
        </authorList>
    </citation>
    <scope>NUCLEOTIDE SEQUENCE</scope>
    <source>
        <strain evidence="1">CCFEE 5312</strain>
    </source>
</reference>
<accession>A0AAJ0GH04</accession>
<keyword evidence="2" id="KW-1185">Reference proteome</keyword>
<dbReference type="Proteomes" id="UP001271007">
    <property type="component" value="Unassembled WGS sequence"/>
</dbReference>